<dbReference type="CDD" id="cd18622">
    <property type="entry name" value="GH32_Inu-like"/>
    <property type="match status" value="1"/>
</dbReference>
<evidence type="ECO:0000256" key="4">
    <source>
        <dbReference type="RuleBase" id="RU362110"/>
    </source>
</evidence>
<evidence type="ECO:0000259" key="6">
    <source>
        <dbReference type="Pfam" id="PF08244"/>
    </source>
</evidence>
<protein>
    <submittedName>
        <fullName evidence="7">Levanase</fullName>
    </submittedName>
</protein>
<feature type="domain" description="Glycosyl hydrolase family 32 N-terminal" evidence="5">
    <location>
        <begin position="22"/>
        <end position="318"/>
    </location>
</feature>
<dbReference type="InterPro" id="IPR013148">
    <property type="entry name" value="Glyco_hydro_32_N"/>
</dbReference>
<dbReference type="RefSeq" id="WP_264814465.1">
    <property type="nucleotide sequence ID" value="NZ_BAPV01000004.1"/>
</dbReference>
<evidence type="ECO:0000313" key="7">
    <source>
        <dbReference type="EMBL" id="GBQ84954.1"/>
    </source>
</evidence>
<comment type="caution">
    <text evidence="7">The sequence shown here is derived from an EMBL/GenBank/DDBJ whole genome shotgun (WGS) entry which is preliminary data.</text>
</comment>
<dbReference type="EMBL" id="BAPV01000004">
    <property type="protein sequence ID" value="GBQ84954.1"/>
    <property type="molecule type" value="Genomic_DNA"/>
</dbReference>
<dbReference type="Proteomes" id="UP001062776">
    <property type="component" value="Unassembled WGS sequence"/>
</dbReference>
<evidence type="ECO:0000259" key="5">
    <source>
        <dbReference type="Pfam" id="PF00251"/>
    </source>
</evidence>
<dbReference type="SUPFAM" id="SSF49899">
    <property type="entry name" value="Concanavalin A-like lectins/glucanases"/>
    <property type="match status" value="1"/>
</dbReference>
<feature type="domain" description="Glycosyl hydrolase family 32 C-terminal" evidence="6">
    <location>
        <begin position="382"/>
        <end position="493"/>
    </location>
</feature>
<organism evidence="7 8">
    <name type="scientific">Asaia krungthepensis NRIC 0535</name>
    <dbReference type="NCBI Taxonomy" id="1307925"/>
    <lineage>
        <taxon>Bacteria</taxon>
        <taxon>Pseudomonadati</taxon>
        <taxon>Pseudomonadota</taxon>
        <taxon>Alphaproteobacteria</taxon>
        <taxon>Acetobacterales</taxon>
        <taxon>Acetobacteraceae</taxon>
        <taxon>Asaia</taxon>
    </lineage>
</organism>
<keyword evidence="2 4" id="KW-0378">Hydrolase</keyword>
<evidence type="ECO:0000313" key="8">
    <source>
        <dbReference type="Proteomes" id="UP001062776"/>
    </source>
</evidence>
<dbReference type="Gene3D" id="2.60.120.560">
    <property type="entry name" value="Exo-inulinase, domain 1"/>
    <property type="match status" value="1"/>
</dbReference>
<dbReference type="Gene3D" id="2.115.10.20">
    <property type="entry name" value="Glycosyl hydrolase domain, family 43"/>
    <property type="match status" value="1"/>
</dbReference>
<dbReference type="InterPro" id="IPR023296">
    <property type="entry name" value="Glyco_hydro_beta-prop_sf"/>
</dbReference>
<evidence type="ECO:0000256" key="1">
    <source>
        <dbReference type="ARBA" id="ARBA00009902"/>
    </source>
</evidence>
<dbReference type="SMART" id="SM00640">
    <property type="entry name" value="Glyco_32"/>
    <property type="match status" value="1"/>
</dbReference>
<gene>
    <name evidence="7" type="ORF">AA0535_0636</name>
</gene>
<name>A0ABQ0PYU0_9PROT</name>
<accession>A0ABQ0PYU0</accession>
<dbReference type="InterPro" id="IPR018053">
    <property type="entry name" value="Glyco_hydro_32_AS"/>
</dbReference>
<reference evidence="7" key="1">
    <citation type="submission" date="2013-04" db="EMBL/GenBank/DDBJ databases">
        <title>The genome sequencing project of 58 acetic acid bacteria.</title>
        <authorList>
            <person name="Okamoto-Kainuma A."/>
            <person name="Ishikawa M."/>
            <person name="Umino S."/>
            <person name="Koizumi Y."/>
            <person name="Shiwa Y."/>
            <person name="Yoshikawa H."/>
            <person name="Matsutani M."/>
            <person name="Matsushita K."/>
        </authorList>
    </citation>
    <scope>NUCLEOTIDE SEQUENCE</scope>
    <source>
        <strain evidence="7">NRIC 0535</strain>
    </source>
</reference>
<dbReference type="InterPro" id="IPR013320">
    <property type="entry name" value="ConA-like_dom_sf"/>
</dbReference>
<dbReference type="PROSITE" id="PS00609">
    <property type="entry name" value="GLYCOSYL_HYDROL_F32"/>
    <property type="match status" value="1"/>
</dbReference>
<dbReference type="InterPro" id="IPR001362">
    <property type="entry name" value="Glyco_hydro_32"/>
</dbReference>
<comment type="similarity">
    <text evidence="1 4">Belongs to the glycosyl hydrolase 32 family.</text>
</comment>
<dbReference type="Pfam" id="PF08244">
    <property type="entry name" value="Glyco_hydro_32C"/>
    <property type="match status" value="1"/>
</dbReference>
<sequence>MTGKKPDLRSPDSLDFLRPGIHFTPVAGFMNDPNGLVFDGTQYHLYYQHNPKAAYSAEICWGHATSHDLLSWKDQPIALHNTPEGQAFSGCALLDTENTSGLFDGFDGPNIVALYTRSLPTRQSQYLAVSHDDGQSFTSYESNPVLDIGSPDFRDPQVLWHEPSAQWVMVIAEVDRHRIGFYGSTNLIDWTVLSHFGPAGLPTVNYECPNLIEIRDEGGKRRWVLFVSINPGSPMGGSVTQYFIGNFDGRAFTPCDGILRLTDFAKDAYALQVWSNMPDDEAVSIAWMGNWQYCQELPTPDWRGVMTLPRTMSIRQDTHGYPRLVQVPRGLEPFRQSLLSESAFSLNEASRREIGLPESGAIELVIRLTAAMPRPVEHGPVGPTINRFELAFANAGGERLSVGYDVPSSQIWLDRSKLRGFDHAFFTGRFSAPVDTTLYPDRRTLDLHLILDGCAFELYANQYLETATALVYPEQPFDRLYLSAEGTDFLIEALEINTLDKTMERATL</sequence>
<dbReference type="InterPro" id="IPR013189">
    <property type="entry name" value="Glyco_hydro_32_C"/>
</dbReference>
<proteinExistence type="inferred from homology"/>
<evidence type="ECO:0000256" key="2">
    <source>
        <dbReference type="ARBA" id="ARBA00022801"/>
    </source>
</evidence>
<dbReference type="PANTHER" id="PTHR42800:SF2">
    <property type="entry name" value="INVERTASE-RELATED"/>
    <property type="match status" value="1"/>
</dbReference>
<dbReference type="PANTHER" id="PTHR42800">
    <property type="entry name" value="EXOINULINASE INUD (AFU_ORTHOLOGUE AFUA_5G00480)"/>
    <property type="match status" value="1"/>
</dbReference>
<evidence type="ECO:0000256" key="3">
    <source>
        <dbReference type="ARBA" id="ARBA00023295"/>
    </source>
</evidence>
<keyword evidence="3 4" id="KW-0326">Glycosidase</keyword>
<dbReference type="SUPFAM" id="SSF75005">
    <property type="entry name" value="Arabinanase/levansucrase/invertase"/>
    <property type="match status" value="1"/>
</dbReference>
<dbReference type="Pfam" id="PF00251">
    <property type="entry name" value="Glyco_hydro_32N"/>
    <property type="match status" value="1"/>
</dbReference>
<keyword evidence="8" id="KW-1185">Reference proteome</keyword>